<evidence type="ECO:0000313" key="1">
    <source>
        <dbReference type="EMBL" id="EFC35953.1"/>
    </source>
</evidence>
<dbReference type="RefSeq" id="XP_002668697.1">
    <property type="nucleotide sequence ID" value="XM_002668651.1"/>
</dbReference>
<protein>
    <submittedName>
        <fullName evidence="1">Uncharacterized protein</fullName>
    </submittedName>
</protein>
<organism evidence="2">
    <name type="scientific">Naegleria gruberi</name>
    <name type="common">Amoeba</name>
    <dbReference type="NCBI Taxonomy" id="5762"/>
    <lineage>
        <taxon>Eukaryota</taxon>
        <taxon>Discoba</taxon>
        <taxon>Heterolobosea</taxon>
        <taxon>Tetramitia</taxon>
        <taxon>Eutetramitia</taxon>
        <taxon>Vahlkampfiidae</taxon>
        <taxon>Naegleria</taxon>
    </lineage>
</organism>
<name>D2W4Q0_NAEGR</name>
<evidence type="ECO:0000313" key="2">
    <source>
        <dbReference type="Proteomes" id="UP000006671"/>
    </source>
</evidence>
<keyword evidence="2" id="KW-1185">Reference proteome</keyword>
<proteinExistence type="predicted"/>
<accession>D2W4Q0</accession>
<reference evidence="1 2" key="1">
    <citation type="journal article" date="2010" name="Cell">
        <title>The genome of Naegleria gruberi illuminates early eukaryotic versatility.</title>
        <authorList>
            <person name="Fritz-Laylin L.K."/>
            <person name="Prochnik S.E."/>
            <person name="Ginger M.L."/>
            <person name="Dacks J.B."/>
            <person name="Carpenter M.L."/>
            <person name="Field M.C."/>
            <person name="Kuo A."/>
            <person name="Paredez A."/>
            <person name="Chapman J."/>
            <person name="Pham J."/>
            <person name="Shu S."/>
            <person name="Neupane R."/>
            <person name="Cipriano M."/>
            <person name="Mancuso J."/>
            <person name="Tu H."/>
            <person name="Salamov A."/>
            <person name="Lindquist E."/>
            <person name="Shapiro H."/>
            <person name="Lucas S."/>
            <person name="Grigoriev I.V."/>
            <person name="Cande W.Z."/>
            <person name="Fulton C."/>
            <person name="Rokhsar D.S."/>
            <person name="Dawson S.C."/>
        </authorList>
    </citation>
    <scope>NUCLEOTIDE SEQUENCE [LARGE SCALE GENOMIC DNA]</scope>
    <source>
        <strain evidence="1 2">NEG-M</strain>
    </source>
</reference>
<dbReference type="VEuPathDB" id="AmoebaDB:NAEGRDRAFT_60071"/>
<dbReference type="GeneID" id="8860799"/>
<dbReference type="OrthoDB" id="10630074at2759"/>
<dbReference type="InParanoid" id="D2W4Q0"/>
<dbReference type="EMBL" id="GG738974">
    <property type="protein sequence ID" value="EFC35953.1"/>
    <property type="molecule type" value="Genomic_DNA"/>
</dbReference>
<dbReference type="KEGG" id="ngr:NAEGRDRAFT_60071"/>
<dbReference type="Proteomes" id="UP000006671">
    <property type="component" value="Unassembled WGS sequence"/>
</dbReference>
<dbReference type="AlphaFoldDB" id="D2W4Q0"/>
<sequence length="409" mass="46243">MELYDSSPDINPFDAYFAVTKTPAEDTGAQFLQHMKKVYSDGFVNGFVNGYNYRQSSEPKDHNIFHSHTNYVLNQSLSVVIKAQRIPQAGIITKIFSQELQSFFPVLSSLAKLIESNSLGNYVASSEEQAILCSLAECLLSTEISKRDATAIKPTNLLERMNAVKVSFENFERKSALMVLLAFNYIDKPSLDQVEQCIEHCDLMLYNSDKLEPSDLTCMAMILFNIYKKQPCLELLGDAFILSSFANVVDPVGAETLMVQIGNAFIVNFKQTFSPLLSQVAEFLSRRISTSNLGSLLFSSDTFCEILYSNIIRNLRPEIIPSSTYKFGEDLKCLSRKEFKSQYFLEDLLRIESSKDSNEQMLSLYKTINNTYLSNDSSQTKAHKLALVCQLVVKNKLDMDRNEFLNALL</sequence>
<gene>
    <name evidence="1" type="ORF">NAEGRDRAFT_60071</name>
</gene>
<feature type="non-terminal residue" evidence="1">
    <location>
        <position position="409"/>
    </location>
</feature>